<name>A0A1L0BM92_9GAMM</name>
<dbReference type="Proteomes" id="UP000183794">
    <property type="component" value="Unassembled WGS sequence"/>
</dbReference>
<dbReference type="GO" id="GO:0071949">
    <property type="term" value="F:FAD binding"/>
    <property type="evidence" value="ECO:0007669"/>
    <property type="project" value="InterPro"/>
</dbReference>
<dbReference type="InterPro" id="IPR010971">
    <property type="entry name" value="UbiH/COQ6"/>
</dbReference>
<accession>A0A1L0BM92</accession>
<evidence type="ECO:0000256" key="5">
    <source>
        <dbReference type="ARBA" id="ARBA00022827"/>
    </source>
</evidence>
<dbReference type="GO" id="GO:0110142">
    <property type="term" value="C:ubiquinone biosynthesis complex"/>
    <property type="evidence" value="ECO:0007669"/>
    <property type="project" value="UniProtKB-ARBA"/>
</dbReference>
<keyword evidence="4" id="KW-0285">Flavoprotein</keyword>
<evidence type="ECO:0000256" key="4">
    <source>
        <dbReference type="ARBA" id="ARBA00022630"/>
    </source>
</evidence>
<comment type="pathway">
    <text evidence="2">Cofactor biosynthesis; ubiquinone biosynthesis.</text>
</comment>
<comment type="similarity">
    <text evidence="3">Belongs to the UbiH/COQ6 family.</text>
</comment>
<feature type="domain" description="FAD-binding" evidence="9">
    <location>
        <begin position="4"/>
        <end position="338"/>
    </location>
</feature>
<dbReference type="SUPFAM" id="SSF51905">
    <property type="entry name" value="FAD/NAD(P)-binding domain"/>
    <property type="match status" value="1"/>
</dbReference>
<organism evidence="10 11">
    <name type="scientific">Moritella viscosa</name>
    <dbReference type="NCBI Taxonomy" id="80854"/>
    <lineage>
        <taxon>Bacteria</taxon>
        <taxon>Pseudomonadati</taxon>
        <taxon>Pseudomonadota</taxon>
        <taxon>Gammaproteobacteria</taxon>
        <taxon>Alteromonadales</taxon>
        <taxon>Moritellaceae</taxon>
        <taxon>Moritella</taxon>
    </lineage>
</organism>
<sequence length="390" mass="43226">MQEFDVIIVGGGMVGASTANLLAPSGLKIAVIEAQAPPAFSFDQPMDLRVSAISLASQQLLVATGAWSNIREMRLCPYRRLETWDQGGCEIKFHANDIGYDKLGYIIENRVIQLGLLEAMKRHSNVQLMCPEKVATFEQRSEYAEITLTSGAKLRAKLVLAADGANSIIRQQSNIGISSWDYRQNCMLININTEQPQQDVTWQEFSATGPMALLPLPGHKASLVWYHQTAHINYLSKLSHAELKVEVQQHFPDLIGGFEITNHGSFPLTRRHAQQYYKGRVVLLGDAAHTINPLAGQGVNIGFKDVNVLCELIRSAVIEGEAWDSEALLKQYQRSRKPDNMLMQISMDLFYSVFSNNSAPAKILRNVGLAVAHRAGPLKRQALRYAIGLG</sequence>
<dbReference type="PANTHER" id="PTHR43876">
    <property type="entry name" value="UBIQUINONE BIOSYNTHESIS MONOOXYGENASE COQ6, MITOCHONDRIAL"/>
    <property type="match status" value="1"/>
</dbReference>
<dbReference type="InterPro" id="IPR036188">
    <property type="entry name" value="FAD/NAD-bd_sf"/>
</dbReference>
<keyword evidence="6" id="KW-0560">Oxidoreductase</keyword>
<comment type="cofactor">
    <cofactor evidence="1">
        <name>FAD</name>
        <dbReference type="ChEBI" id="CHEBI:57692"/>
    </cofactor>
</comment>
<dbReference type="InterPro" id="IPR002938">
    <property type="entry name" value="FAD-bd"/>
</dbReference>
<keyword evidence="5" id="KW-0274">FAD</keyword>
<evidence type="ECO:0000256" key="2">
    <source>
        <dbReference type="ARBA" id="ARBA00004749"/>
    </source>
</evidence>
<evidence type="ECO:0000256" key="1">
    <source>
        <dbReference type="ARBA" id="ARBA00001974"/>
    </source>
</evidence>
<dbReference type="NCBIfam" id="TIGR01988">
    <property type="entry name" value="Ubi-OHases"/>
    <property type="match status" value="1"/>
</dbReference>
<evidence type="ECO:0000313" key="11">
    <source>
        <dbReference type="Proteomes" id="UP000183794"/>
    </source>
</evidence>
<dbReference type="RefSeq" id="WP_075497302.1">
    <property type="nucleotide sequence ID" value="NZ_CAWRBC010000077.1"/>
</dbReference>
<dbReference type="EMBL" id="FPLD01000060">
    <property type="protein sequence ID" value="SGY99866.1"/>
    <property type="molecule type" value="Genomic_DNA"/>
</dbReference>
<keyword evidence="7" id="KW-0503">Monooxygenase</keyword>
<gene>
    <name evidence="10" type="ORF">NVI5450_2246</name>
</gene>
<evidence type="ECO:0000256" key="7">
    <source>
        <dbReference type="ARBA" id="ARBA00023033"/>
    </source>
</evidence>
<dbReference type="InterPro" id="IPR051205">
    <property type="entry name" value="UbiH/COQ6_monooxygenase"/>
</dbReference>
<dbReference type="AlphaFoldDB" id="A0A1L0BM92"/>
<dbReference type="PRINTS" id="PR00420">
    <property type="entry name" value="RNGMNOXGNASE"/>
</dbReference>
<dbReference type="GO" id="GO:0006744">
    <property type="term" value="P:ubiquinone biosynthetic process"/>
    <property type="evidence" value="ECO:0007669"/>
    <property type="project" value="UniProtKB-UniPathway"/>
</dbReference>
<dbReference type="Gene3D" id="3.50.50.60">
    <property type="entry name" value="FAD/NAD(P)-binding domain"/>
    <property type="match status" value="2"/>
</dbReference>
<evidence type="ECO:0000313" key="10">
    <source>
        <dbReference type="EMBL" id="SGY99866.1"/>
    </source>
</evidence>
<dbReference type="FunFam" id="3.50.50.60:FF:000021">
    <property type="entry name" value="Ubiquinone biosynthesis monooxygenase COQ6"/>
    <property type="match status" value="1"/>
</dbReference>
<evidence type="ECO:0000256" key="8">
    <source>
        <dbReference type="ARBA" id="ARBA00065734"/>
    </source>
</evidence>
<reference evidence="10 11" key="1">
    <citation type="submission" date="2016-11" db="EMBL/GenBank/DDBJ databases">
        <authorList>
            <person name="Jaros S."/>
            <person name="Januszkiewicz K."/>
            <person name="Wedrychowicz H."/>
        </authorList>
    </citation>
    <scope>NUCLEOTIDE SEQUENCE [LARGE SCALE GENOMIC DNA]</scope>
    <source>
        <strain evidence="10">NVI 5450</strain>
    </source>
</reference>
<evidence type="ECO:0000256" key="3">
    <source>
        <dbReference type="ARBA" id="ARBA00005349"/>
    </source>
</evidence>
<evidence type="ECO:0000259" key="9">
    <source>
        <dbReference type="Pfam" id="PF01494"/>
    </source>
</evidence>
<evidence type="ECO:0000256" key="6">
    <source>
        <dbReference type="ARBA" id="ARBA00023002"/>
    </source>
</evidence>
<proteinExistence type="inferred from homology"/>
<protein>
    <submittedName>
        <fullName evidence="10">Putative 2-polyprenyl-6-methoxyphenol hydroxylase</fullName>
    </submittedName>
</protein>
<dbReference type="GO" id="GO:0008682">
    <property type="term" value="F:3-demethoxyubiquinol 3-hydroxylase activity"/>
    <property type="evidence" value="ECO:0007669"/>
    <property type="project" value="TreeGrafter"/>
</dbReference>
<dbReference type="Pfam" id="PF01494">
    <property type="entry name" value="FAD_binding_3"/>
    <property type="match status" value="1"/>
</dbReference>
<dbReference type="OrthoDB" id="9769565at2"/>
<dbReference type="UniPathway" id="UPA00232"/>
<dbReference type="PANTHER" id="PTHR43876:SF10">
    <property type="entry name" value="3-DEMETHOXYUBIQUINOL 3-HYDROXYLASE"/>
    <property type="match status" value="1"/>
</dbReference>
<comment type="subunit">
    <text evidence="8">Component of the Ubi complex metabolon, which regroups five ubiquinone biosynthesis proteins (UbiE, UbiF, UbiG, UbiH and UbiI) and two accessory factors (UbiK and the lipid-binding protein UbiJ).</text>
</comment>